<organism evidence="5 6">
    <name type="scientific">Cryptosporangium phraense</name>
    <dbReference type="NCBI Taxonomy" id="2593070"/>
    <lineage>
        <taxon>Bacteria</taxon>
        <taxon>Bacillati</taxon>
        <taxon>Actinomycetota</taxon>
        <taxon>Actinomycetes</taxon>
        <taxon>Cryptosporangiales</taxon>
        <taxon>Cryptosporangiaceae</taxon>
        <taxon>Cryptosporangium</taxon>
    </lineage>
</organism>
<reference evidence="5 6" key="1">
    <citation type="submission" date="2019-07" db="EMBL/GenBank/DDBJ databases">
        <title>Cryptosporangium phraense sp. nov., isolated from plant litter.</title>
        <authorList>
            <person name="Suriyachadkun C."/>
        </authorList>
    </citation>
    <scope>NUCLEOTIDE SEQUENCE [LARGE SCALE GENOMIC DNA]</scope>
    <source>
        <strain evidence="5 6">A-T 5661</strain>
    </source>
</reference>
<feature type="transmembrane region" description="Helical" evidence="3">
    <location>
        <begin position="97"/>
        <end position="118"/>
    </location>
</feature>
<protein>
    <recommendedName>
        <fullName evidence="4">Putative zinc-finger domain-containing protein</fullName>
    </recommendedName>
</protein>
<dbReference type="OrthoDB" id="5197868at2"/>
<dbReference type="RefSeq" id="WP_142705897.1">
    <property type="nucleotide sequence ID" value="NZ_VIRS01000012.1"/>
</dbReference>
<dbReference type="InParanoid" id="A0A545AQJ6"/>
<evidence type="ECO:0000256" key="3">
    <source>
        <dbReference type="SAM" id="Phobius"/>
    </source>
</evidence>
<dbReference type="Pfam" id="PF13490">
    <property type="entry name" value="zf-HC2"/>
    <property type="match status" value="1"/>
</dbReference>
<dbReference type="Gene3D" id="1.10.10.1320">
    <property type="entry name" value="Anti-sigma factor, zinc-finger domain"/>
    <property type="match status" value="1"/>
</dbReference>
<dbReference type="InterPro" id="IPR041916">
    <property type="entry name" value="Anti_sigma_zinc_sf"/>
</dbReference>
<feature type="domain" description="Putative zinc-finger" evidence="4">
    <location>
        <begin position="11"/>
        <end position="45"/>
    </location>
</feature>
<comment type="caution">
    <text evidence="5">The sequence shown here is derived from an EMBL/GenBank/DDBJ whole genome shotgun (WGS) entry which is preliminary data.</text>
</comment>
<evidence type="ECO:0000256" key="2">
    <source>
        <dbReference type="ARBA" id="ARBA00023163"/>
    </source>
</evidence>
<dbReference type="AlphaFoldDB" id="A0A545AQJ6"/>
<evidence type="ECO:0000259" key="4">
    <source>
        <dbReference type="Pfam" id="PF13490"/>
    </source>
</evidence>
<gene>
    <name evidence="5" type="ORF">FL583_18330</name>
</gene>
<proteinExistence type="predicted"/>
<keyword evidence="1" id="KW-0805">Transcription regulation</keyword>
<name>A0A545AQJ6_9ACTN</name>
<keyword evidence="3" id="KW-1133">Transmembrane helix</keyword>
<feature type="transmembrane region" description="Helical" evidence="3">
    <location>
        <begin position="156"/>
        <end position="174"/>
    </location>
</feature>
<evidence type="ECO:0000313" key="5">
    <source>
        <dbReference type="EMBL" id="TQS43596.1"/>
    </source>
</evidence>
<dbReference type="InterPro" id="IPR027383">
    <property type="entry name" value="Znf_put"/>
</dbReference>
<dbReference type="EMBL" id="VIRS01000012">
    <property type="protein sequence ID" value="TQS43596.1"/>
    <property type="molecule type" value="Genomic_DNA"/>
</dbReference>
<sequence>MTADDYCTMQCAQIRIALSALADGEDPGIDRAVVDTHLAECAECRAWNAAAVDATAAAVRQARRDADVPDLTASVLAAVAADRAPSRKAPPMAHAGVLRWALGFSAVAQLLLALPALIAEPGTGAAVHTGREMASFDVAVAIGFLFVAGRPAWARALVPVAVALAGCLLVTSSIDIVDGAAQFGHELNHLLAGVQAVLLWLLARTDRTQTASEPLPRQV</sequence>
<evidence type="ECO:0000313" key="6">
    <source>
        <dbReference type="Proteomes" id="UP000317982"/>
    </source>
</evidence>
<accession>A0A545AQJ6</accession>
<keyword evidence="2" id="KW-0804">Transcription</keyword>
<keyword evidence="3" id="KW-0472">Membrane</keyword>
<keyword evidence="6" id="KW-1185">Reference proteome</keyword>
<keyword evidence="3" id="KW-0812">Transmembrane</keyword>
<evidence type="ECO:0000256" key="1">
    <source>
        <dbReference type="ARBA" id="ARBA00023015"/>
    </source>
</evidence>
<dbReference type="Proteomes" id="UP000317982">
    <property type="component" value="Unassembled WGS sequence"/>
</dbReference>